<name>A0A7R9JZQ3_TIMGE</name>
<protein>
    <submittedName>
        <fullName evidence="1">Uncharacterized protein</fullName>
    </submittedName>
</protein>
<proteinExistence type="predicted"/>
<organism evidence="1">
    <name type="scientific">Timema genevievae</name>
    <name type="common">Walking stick</name>
    <dbReference type="NCBI Taxonomy" id="629358"/>
    <lineage>
        <taxon>Eukaryota</taxon>
        <taxon>Metazoa</taxon>
        <taxon>Ecdysozoa</taxon>
        <taxon>Arthropoda</taxon>
        <taxon>Hexapoda</taxon>
        <taxon>Insecta</taxon>
        <taxon>Pterygota</taxon>
        <taxon>Neoptera</taxon>
        <taxon>Polyneoptera</taxon>
        <taxon>Phasmatodea</taxon>
        <taxon>Timematodea</taxon>
        <taxon>Timematoidea</taxon>
        <taxon>Timematidae</taxon>
        <taxon>Timema</taxon>
    </lineage>
</organism>
<gene>
    <name evidence="1" type="ORF">TGEB3V08_LOCUS6248</name>
</gene>
<reference evidence="1" key="1">
    <citation type="submission" date="2020-11" db="EMBL/GenBank/DDBJ databases">
        <authorList>
            <person name="Tran Van P."/>
        </authorList>
    </citation>
    <scope>NUCLEOTIDE SEQUENCE</scope>
</reference>
<dbReference type="EMBL" id="OE841505">
    <property type="protein sequence ID" value="CAD7595998.1"/>
    <property type="molecule type" value="Genomic_DNA"/>
</dbReference>
<accession>A0A7R9JZQ3</accession>
<dbReference type="AlphaFoldDB" id="A0A7R9JZQ3"/>
<sequence length="169" mass="18785">MFDLQLVVIWQSTNIRNIIGLGARAAFGPGKQGGCPGRRLEGVGYKGRRNPVRAQNLPRAVLDWVRGRRLPNNFSELQKRSLADVPSSASLLPESSDVHHVLLPVRAIRLSTSYANVLGMGKVEFRGSEPTFAWRETWPYTARSRESSRPLGSLHAEWFFPVAVHGTVP</sequence>
<evidence type="ECO:0000313" key="1">
    <source>
        <dbReference type="EMBL" id="CAD7595998.1"/>
    </source>
</evidence>